<evidence type="ECO:0000256" key="5">
    <source>
        <dbReference type="ARBA" id="ARBA00023136"/>
    </source>
</evidence>
<sequence length="221" mass="24568">GRMRGSLLALVCSLVVAVCADTNFEDIRCRCVCPSTQYFIGENHTDSSDNHRRFYTMTNMNPNKCNPATVVSKEVSSIIEEARLDAFLANCECRHESRNMVLIQVVVIFVMCLIGLLVAYMTFLVFVDPLLRARGIGSSSGGFNYRHQSNEIEANIFAANQAGEASSVPGDSDENLPGSSGGRARPHGNNVLERVEAEQSRWMKKVEEQRKNIFTDHTMLN</sequence>
<keyword evidence="8" id="KW-0732">Signal</keyword>
<keyword evidence="5 7" id="KW-0472">Membrane</keyword>
<comment type="caution">
    <text evidence="9">The sequence shown here is derived from an EMBL/GenBank/DDBJ whole genome shotgun (WGS) entry which is preliminary data.</text>
</comment>
<protein>
    <recommendedName>
        <fullName evidence="11">TMEM9 protein</fullName>
    </recommendedName>
</protein>
<proteinExistence type="inferred from homology"/>
<evidence type="ECO:0000256" key="3">
    <source>
        <dbReference type="ARBA" id="ARBA00022692"/>
    </source>
</evidence>
<name>A0AAV5SP11_9BILA</name>
<organism evidence="9 10">
    <name type="scientific">Pristionchus entomophagus</name>
    <dbReference type="NCBI Taxonomy" id="358040"/>
    <lineage>
        <taxon>Eukaryota</taxon>
        <taxon>Metazoa</taxon>
        <taxon>Ecdysozoa</taxon>
        <taxon>Nematoda</taxon>
        <taxon>Chromadorea</taxon>
        <taxon>Rhabditida</taxon>
        <taxon>Rhabditina</taxon>
        <taxon>Diplogasteromorpha</taxon>
        <taxon>Diplogasteroidea</taxon>
        <taxon>Neodiplogasteridae</taxon>
        <taxon>Pristionchus</taxon>
    </lineage>
</organism>
<dbReference type="GO" id="GO:0005765">
    <property type="term" value="C:lysosomal membrane"/>
    <property type="evidence" value="ECO:0007669"/>
    <property type="project" value="InterPro"/>
</dbReference>
<keyword evidence="3 7" id="KW-0812">Transmembrane</keyword>
<evidence type="ECO:0000256" key="6">
    <source>
        <dbReference type="SAM" id="MobiDB-lite"/>
    </source>
</evidence>
<dbReference type="Pfam" id="PF05434">
    <property type="entry name" value="Tmemb_9"/>
    <property type="match status" value="1"/>
</dbReference>
<dbReference type="PANTHER" id="PTHR13064:SF6">
    <property type="entry name" value="TRANSMEMBRANE PROTEIN 9"/>
    <property type="match status" value="1"/>
</dbReference>
<comment type="subcellular location">
    <subcellularLocation>
        <location evidence="1">Membrane</location>
    </subcellularLocation>
</comment>
<comment type="similarity">
    <text evidence="2">Belongs to the TMEM9 family.</text>
</comment>
<evidence type="ECO:0000256" key="8">
    <source>
        <dbReference type="SAM" id="SignalP"/>
    </source>
</evidence>
<dbReference type="PANTHER" id="PTHR13064">
    <property type="entry name" value="TRANSMEMBRANE PROTEIN 9 FAMILY MEMBER"/>
    <property type="match status" value="1"/>
</dbReference>
<evidence type="ECO:0000313" key="9">
    <source>
        <dbReference type="EMBL" id="GMS84873.1"/>
    </source>
</evidence>
<gene>
    <name evidence="9" type="ORF">PENTCL1PPCAC_7048</name>
</gene>
<evidence type="ECO:0000313" key="10">
    <source>
        <dbReference type="Proteomes" id="UP001432027"/>
    </source>
</evidence>
<reference evidence="9" key="1">
    <citation type="submission" date="2023-10" db="EMBL/GenBank/DDBJ databases">
        <title>Genome assembly of Pristionchus species.</title>
        <authorList>
            <person name="Yoshida K."/>
            <person name="Sommer R.J."/>
        </authorList>
    </citation>
    <scope>NUCLEOTIDE SEQUENCE</scope>
    <source>
        <strain evidence="9">RS0144</strain>
    </source>
</reference>
<keyword evidence="10" id="KW-1185">Reference proteome</keyword>
<feature type="chain" id="PRO_5043932808" description="TMEM9 protein" evidence="8">
    <location>
        <begin position="21"/>
        <end position="221"/>
    </location>
</feature>
<evidence type="ECO:0000256" key="1">
    <source>
        <dbReference type="ARBA" id="ARBA00004370"/>
    </source>
</evidence>
<feature type="non-terminal residue" evidence="9">
    <location>
        <position position="1"/>
    </location>
</feature>
<feature type="region of interest" description="Disordered" evidence="6">
    <location>
        <begin position="163"/>
        <end position="191"/>
    </location>
</feature>
<accession>A0AAV5SP11</accession>
<feature type="signal peptide" evidence="8">
    <location>
        <begin position="1"/>
        <end position="20"/>
    </location>
</feature>
<keyword evidence="4 7" id="KW-1133">Transmembrane helix</keyword>
<dbReference type="EMBL" id="BTSX01000002">
    <property type="protein sequence ID" value="GMS84873.1"/>
    <property type="molecule type" value="Genomic_DNA"/>
</dbReference>
<dbReference type="Proteomes" id="UP001432027">
    <property type="component" value="Unassembled WGS sequence"/>
</dbReference>
<feature type="transmembrane region" description="Helical" evidence="7">
    <location>
        <begin position="101"/>
        <end position="127"/>
    </location>
</feature>
<evidence type="ECO:0008006" key="11">
    <source>
        <dbReference type="Google" id="ProtNLM"/>
    </source>
</evidence>
<dbReference type="InterPro" id="IPR008853">
    <property type="entry name" value="TMEM9/TMEM9B"/>
</dbReference>
<dbReference type="AlphaFoldDB" id="A0AAV5SP11"/>
<evidence type="ECO:0000256" key="7">
    <source>
        <dbReference type="SAM" id="Phobius"/>
    </source>
</evidence>
<evidence type="ECO:0000256" key="2">
    <source>
        <dbReference type="ARBA" id="ARBA00007264"/>
    </source>
</evidence>
<evidence type="ECO:0000256" key="4">
    <source>
        <dbReference type="ARBA" id="ARBA00022989"/>
    </source>
</evidence>